<keyword evidence="1" id="KW-1133">Transmembrane helix</keyword>
<dbReference type="EMBL" id="JAFBEI010000053">
    <property type="protein sequence ID" value="MBM7637044.1"/>
    <property type="molecule type" value="Genomic_DNA"/>
</dbReference>
<gene>
    <name evidence="2" type="ORF">JOC31_001874</name>
</gene>
<name>A0ABS2PNM6_9STRE</name>
<feature type="transmembrane region" description="Helical" evidence="1">
    <location>
        <begin position="92"/>
        <end position="111"/>
    </location>
</feature>
<keyword evidence="1" id="KW-0472">Membrane</keyword>
<protein>
    <recommendedName>
        <fullName evidence="4">Major facilitator superfamily permease</fullName>
    </recommendedName>
</protein>
<feature type="transmembrane region" description="Helical" evidence="1">
    <location>
        <begin position="131"/>
        <end position="154"/>
    </location>
</feature>
<feature type="transmembrane region" description="Helical" evidence="1">
    <location>
        <begin position="64"/>
        <end position="85"/>
    </location>
</feature>
<reference evidence="2 3" key="1">
    <citation type="submission" date="2021-01" db="EMBL/GenBank/DDBJ databases">
        <title>Genomic Encyclopedia of Type Strains, Phase IV (KMG-IV): sequencing the most valuable type-strain genomes for metagenomic binning, comparative biology and taxonomic classification.</title>
        <authorList>
            <person name="Goeker M."/>
        </authorList>
    </citation>
    <scope>NUCLEOTIDE SEQUENCE [LARGE SCALE GENOMIC DNA]</scope>
    <source>
        <strain evidence="2 3">DSM 27513</strain>
    </source>
</reference>
<dbReference type="RefSeq" id="WP_205017897.1">
    <property type="nucleotide sequence ID" value="NZ_JAFBEI010000053.1"/>
</dbReference>
<proteinExistence type="predicted"/>
<keyword evidence="3" id="KW-1185">Reference proteome</keyword>
<sequence length="165" mass="18364">MKRTVYFYILIGLSLVATLGRFYQAFLAKVKDLTSQLTGDASVDALLKATSKVVTAQHAFETGFFYRTLVLLMLVSLVVSLIYLIRKDSKALFLYLFYLGLTFIEKVISVINSYSFSRLYTDAAVQASARMGTWISVGVSLVVLVIFLCVLAYANKEPKPSDDSL</sequence>
<dbReference type="Proteomes" id="UP000809081">
    <property type="component" value="Unassembled WGS sequence"/>
</dbReference>
<evidence type="ECO:0000256" key="1">
    <source>
        <dbReference type="SAM" id="Phobius"/>
    </source>
</evidence>
<evidence type="ECO:0008006" key="4">
    <source>
        <dbReference type="Google" id="ProtNLM"/>
    </source>
</evidence>
<comment type="caution">
    <text evidence="2">The sequence shown here is derived from an EMBL/GenBank/DDBJ whole genome shotgun (WGS) entry which is preliminary data.</text>
</comment>
<keyword evidence="1" id="KW-0812">Transmembrane</keyword>
<evidence type="ECO:0000313" key="2">
    <source>
        <dbReference type="EMBL" id="MBM7637044.1"/>
    </source>
</evidence>
<organism evidence="2 3">
    <name type="scientific">Streptococcus saliviloxodontae</name>
    <dbReference type="NCBI Taxonomy" id="1349416"/>
    <lineage>
        <taxon>Bacteria</taxon>
        <taxon>Bacillati</taxon>
        <taxon>Bacillota</taxon>
        <taxon>Bacilli</taxon>
        <taxon>Lactobacillales</taxon>
        <taxon>Streptococcaceae</taxon>
        <taxon>Streptococcus</taxon>
    </lineage>
</organism>
<feature type="transmembrane region" description="Helical" evidence="1">
    <location>
        <begin position="5"/>
        <end position="23"/>
    </location>
</feature>
<evidence type="ECO:0000313" key="3">
    <source>
        <dbReference type="Proteomes" id="UP000809081"/>
    </source>
</evidence>
<accession>A0ABS2PNM6</accession>